<dbReference type="EMBL" id="VLTL01000028">
    <property type="protein sequence ID" value="KAA0168330.1"/>
    <property type="molecule type" value="Genomic_DNA"/>
</dbReference>
<feature type="region of interest" description="Disordered" evidence="1">
    <location>
        <begin position="1"/>
        <end position="52"/>
    </location>
</feature>
<feature type="region of interest" description="Disordered" evidence="1">
    <location>
        <begin position="115"/>
        <end position="153"/>
    </location>
</feature>
<organism evidence="2 3">
    <name type="scientific">Cafeteria roenbergensis</name>
    <name type="common">Marine flagellate</name>
    <dbReference type="NCBI Taxonomy" id="33653"/>
    <lineage>
        <taxon>Eukaryota</taxon>
        <taxon>Sar</taxon>
        <taxon>Stramenopiles</taxon>
        <taxon>Bigyra</taxon>
        <taxon>Opalozoa</taxon>
        <taxon>Bicosoecida</taxon>
        <taxon>Cafeteriaceae</taxon>
        <taxon>Cafeteria</taxon>
    </lineage>
</organism>
<reference evidence="2 3" key="1">
    <citation type="submission" date="2019-07" db="EMBL/GenBank/DDBJ databases">
        <title>Genomes of Cafeteria roenbergensis.</title>
        <authorList>
            <person name="Fischer M.G."/>
            <person name="Hackl T."/>
            <person name="Roman M."/>
        </authorList>
    </citation>
    <scope>NUCLEOTIDE SEQUENCE [LARGE SCALE GENOMIC DNA]</scope>
    <source>
        <strain evidence="2 3">RCC970-E3</strain>
    </source>
</reference>
<feature type="region of interest" description="Disordered" evidence="1">
    <location>
        <begin position="278"/>
        <end position="362"/>
    </location>
</feature>
<feature type="compositionally biased region" description="Basic and acidic residues" evidence="1">
    <location>
        <begin position="7"/>
        <end position="32"/>
    </location>
</feature>
<dbReference type="AlphaFoldDB" id="A0A5A8DWW4"/>
<dbReference type="PANTHER" id="PTHR37028:SF4">
    <property type="entry name" value="ALMS MOTIF DOMAIN-CONTAINING PROTEIN"/>
    <property type="match status" value="1"/>
</dbReference>
<dbReference type="Proteomes" id="UP000324907">
    <property type="component" value="Unassembled WGS sequence"/>
</dbReference>
<proteinExistence type="predicted"/>
<comment type="caution">
    <text evidence="2">The sequence shown here is derived from an EMBL/GenBank/DDBJ whole genome shotgun (WGS) entry which is preliminary data.</text>
</comment>
<evidence type="ECO:0000313" key="2">
    <source>
        <dbReference type="EMBL" id="KAA0168330.1"/>
    </source>
</evidence>
<feature type="compositionally biased region" description="Basic and acidic residues" evidence="1">
    <location>
        <begin position="278"/>
        <end position="307"/>
    </location>
</feature>
<name>A0A5A8DWW4_CAFRO</name>
<feature type="compositionally biased region" description="Basic and acidic residues" evidence="1">
    <location>
        <begin position="136"/>
        <end position="151"/>
    </location>
</feature>
<dbReference type="PANTHER" id="PTHR37028">
    <property type="entry name" value="UNNAMED PRODUCT-RELATED"/>
    <property type="match status" value="1"/>
</dbReference>
<sequence length="497" mass="55719">MASGSRLHAEAERRRRKREQAVREAEEAEAAKHPFHPCVNPDGPLAAGSSAAGGSVALSATGATDLRPLHERAYDMQRAKEEAMLRRRLEAMTSDDQLTFQPRILKRSEALVRRRRVGAPPDSADVSSRLFQEGGARQDRLRERRREHAEAEAASLTFEPQVNATSAQLVAASERMQGGFLERQREFVREKERRLELARDAEAEACTFKPATRGAGALLAMTRPELAGESERDRADRLATGDAERARKLKAAISDEYYSQFSFKPAINPLSRQLGRARSVEEHARDEERKLGLQQAKDEAEREEMRRCTFQPSLESDPDRVLRRAAKRRGDGGPFRLGVASDPDAVGDRVQQHLQQKEARARRLRRAREYEELEACTFVPKPAAAAPQSDKPVAVRGLARHLEKTERADRLREDRATREREAFVVRGAAHKAPGEVTVPLPFHLETEESERRMARVARQRAEAEAAAMRECRFAPDTGGISRELQAELLDDGDEPEA</sequence>
<evidence type="ECO:0000256" key="1">
    <source>
        <dbReference type="SAM" id="MobiDB-lite"/>
    </source>
</evidence>
<feature type="compositionally biased region" description="Basic and acidic residues" evidence="1">
    <location>
        <begin position="346"/>
        <end position="361"/>
    </location>
</feature>
<accession>A0A5A8DWW4</accession>
<gene>
    <name evidence="2" type="ORF">FNF28_02490</name>
</gene>
<evidence type="ECO:0000313" key="3">
    <source>
        <dbReference type="Proteomes" id="UP000324907"/>
    </source>
</evidence>
<protein>
    <submittedName>
        <fullName evidence="2">Uncharacterized protein</fullName>
    </submittedName>
</protein>